<dbReference type="RefSeq" id="WP_063635292.1">
    <property type="nucleotide sequence ID" value="NZ_CP015285.1"/>
</dbReference>
<dbReference type="InterPro" id="IPR021327">
    <property type="entry name" value="DUF2934"/>
</dbReference>
<dbReference type="STRING" id="1226968.A6A40_10110"/>
<proteinExistence type="predicted"/>
<evidence type="ECO:0000313" key="2">
    <source>
        <dbReference type="EMBL" id="ANC92226.1"/>
    </source>
</evidence>
<feature type="compositionally biased region" description="Basic and acidic residues" evidence="1">
    <location>
        <begin position="67"/>
        <end position="77"/>
    </location>
</feature>
<dbReference type="EMBL" id="CP015285">
    <property type="protein sequence ID" value="ANC92226.1"/>
    <property type="molecule type" value="Genomic_DNA"/>
</dbReference>
<dbReference type="AlphaFoldDB" id="A0A160JGY0"/>
<feature type="region of interest" description="Disordered" evidence="1">
    <location>
        <begin position="21"/>
        <end position="88"/>
    </location>
</feature>
<sequence length="88" mass="10012">MEHTLGPDDPRVRERAYRLWEEEGRPEHRHLDHWAQAAREIEEEDRRNSGGPRVNSPDAGLAVPDDPAARNQREAAEHLGQSTGPSDR</sequence>
<evidence type="ECO:0000256" key="1">
    <source>
        <dbReference type="SAM" id="MobiDB-lite"/>
    </source>
</evidence>
<protein>
    <submittedName>
        <fullName evidence="2">DUF2934 domain-containing protein</fullName>
    </submittedName>
</protein>
<keyword evidence="3" id="KW-1185">Reference proteome</keyword>
<gene>
    <name evidence="2" type="ORF">A6A40_10110</name>
</gene>
<dbReference type="OrthoDB" id="9811127at2"/>
<evidence type="ECO:0000313" key="3">
    <source>
        <dbReference type="Proteomes" id="UP000077405"/>
    </source>
</evidence>
<dbReference type="Pfam" id="PF11154">
    <property type="entry name" value="DUF2934"/>
    <property type="match status" value="1"/>
</dbReference>
<dbReference type="Proteomes" id="UP000077405">
    <property type="component" value="Chromosome"/>
</dbReference>
<organism evidence="2 3">
    <name type="scientific">Azospirillum humicireducens</name>
    <dbReference type="NCBI Taxonomy" id="1226968"/>
    <lineage>
        <taxon>Bacteria</taxon>
        <taxon>Pseudomonadati</taxon>
        <taxon>Pseudomonadota</taxon>
        <taxon>Alphaproteobacteria</taxon>
        <taxon>Rhodospirillales</taxon>
        <taxon>Azospirillaceae</taxon>
        <taxon>Azospirillum</taxon>
    </lineage>
</organism>
<dbReference type="KEGG" id="ahu:A6A40_10110"/>
<name>A0A160JGY0_9PROT</name>
<reference evidence="2 3" key="1">
    <citation type="journal article" date="2013" name="Int. J. Syst. Evol. Microbiol.">
        <title>Azospirillum humicireducens sp. nov., a nitrogen-fixing bacterium isolated from a microbial fuel cell.</title>
        <authorList>
            <person name="Zhou S."/>
            <person name="Han L."/>
            <person name="Wang Y."/>
            <person name="Yang G."/>
            <person name="Zhuang L."/>
            <person name="Hu P."/>
        </authorList>
    </citation>
    <scope>NUCLEOTIDE SEQUENCE [LARGE SCALE GENOMIC DNA]</scope>
    <source>
        <strain evidence="2 3">SgZ-5</strain>
    </source>
</reference>
<accession>A0A160JGY0</accession>
<feature type="compositionally biased region" description="Basic and acidic residues" evidence="1">
    <location>
        <begin position="21"/>
        <end position="33"/>
    </location>
</feature>